<name>A0AAN6Y878_9PEZI</name>
<comment type="caution">
    <text evidence="14">The sequence shown here is derived from an EMBL/GenBank/DDBJ whole genome shotgun (WGS) entry which is preliminary data.</text>
</comment>
<reference evidence="14" key="1">
    <citation type="journal article" date="2023" name="Mol. Phylogenet. Evol.">
        <title>Genome-scale phylogeny and comparative genomics of the fungal order Sordariales.</title>
        <authorList>
            <person name="Hensen N."/>
            <person name="Bonometti L."/>
            <person name="Westerberg I."/>
            <person name="Brannstrom I.O."/>
            <person name="Guillou S."/>
            <person name="Cros-Aarteil S."/>
            <person name="Calhoun S."/>
            <person name="Haridas S."/>
            <person name="Kuo A."/>
            <person name="Mondo S."/>
            <person name="Pangilinan J."/>
            <person name="Riley R."/>
            <person name="LaButti K."/>
            <person name="Andreopoulos B."/>
            <person name="Lipzen A."/>
            <person name="Chen C."/>
            <person name="Yan M."/>
            <person name="Daum C."/>
            <person name="Ng V."/>
            <person name="Clum A."/>
            <person name="Steindorff A."/>
            <person name="Ohm R.A."/>
            <person name="Martin F."/>
            <person name="Silar P."/>
            <person name="Natvig D.O."/>
            <person name="Lalanne C."/>
            <person name="Gautier V."/>
            <person name="Ament-Velasquez S.L."/>
            <person name="Kruys A."/>
            <person name="Hutchinson M.I."/>
            <person name="Powell A.J."/>
            <person name="Barry K."/>
            <person name="Miller A.N."/>
            <person name="Grigoriev I.V."/>
            <person name="Debuchy R."/>
            <person name="Gladieux P."/>
            <person name="Hiltunen Thoren M."/>
            <person name="Johannesson H."/>
        </authorList>
    </citation>
    <scope>NUCLEOTIDE SEQUENCE</scope>
    <source>
        <strain evidence="14">PSN293</strain>
    </source>
</reference>
<feature type="chain" id="PRO_5042877235" description="Mannan endo-1,6-alpha-mannosidase" evidence="13">
    <location>
        <begin position="28"/>
        <end position="478"/>
    </location>
</feature>
<dbReference type="GO" id="GO:0016052">
    <property type="term" value="P:carbohydrate catabolic process"/>
    <property type="evidence" value="ECO:0007669"/>
    <property type="project" value="InterPro"/>
</dbReference>
<dbReference type="InterPro" id="IPR008928">
    <property type="entry name" value="6-hairpin_glycosidase_sf"/>
</dbReference>
<dbReference type="GO" id="GO:0012505">
    <property type="term" value="C:endomembrane system"/>
    <property type="evidence" value="ECO:0007669"/>
    <property type="project" value="UniProtKB-SubCell"/>
</dbReference>
<keyword evidence="8" id="KW-0325">Glycoprotein</keyword>
<dbReference type="Gene3D" id="1.50.10.20">
    <property type="match status" value="1"/>
</dbReference>
<feature type="region of interest" description="Disordered" evidence="11">
    <location>
        <begin position="415"/>
        <end position="446"/>
    </location>
</feature>
<keyword evidence="5 13" id="KW-0732">Signal</keyword>
<evidence type="ECO:0000256" key="2">
    <source>
        <dbReference type="ARBA" id="ARBA00004308"/>
    </source>
</evidence>
<feature type="transmembrane region" description="Helical" evidence="12">
    <location>
        <begin position="449"/>
        <end position="471"/>
    </location>
</feature>
<organism evidence="14 15">
    <name type="scientific">Rhypophila decipiens</name>
    <dbReference type="NCBI Taxonomy" id="261697"/>
    <lineage>
        <taxon>Eukaryota</taxon>
        <taxon>Fungi</taxon>
        <taxon>Dikarya</taxon>
        <taxon>Ascomycota</taxon>
        <taxon>Pezizomycotina</taxon>
        <taxon>Sordariomycetes</taxon>
        <taxon>Sordariomycetidae</taxon>
        <taxon>Sordariales</taxon>
        <taxon>Naviculisporaceae</taxon>
        <taxon>Rhypophila</taxon>
    </lineage>
</organism>
<dbReference type="GO" id="GO:0008496">
    <property type="term" value="F:mannan endo-1,6-alpha-mannosidase activity"/>
    <property type="evidence" value="ECO:0007669"/>
    <property type="project" value="UniProtKB-UniRule"/>
</dbReference>
<evidence type="ECO:0000313" key="15">
    <source>
        <dbReference type="Proteomes" id="UP001301769"/>
    </source>
</evidence>
<sequence length="478" mass="52542">MLSNTGIAQQCVVSLLLLFSLYDGANGQGFKVDLNSPKSIVEASKVLAKKLISYYKGDQPGEILGILPGPPDSGRGPYYWWQAGAMWQTYVDYWHYTRDDTYVKQTTDAILFQADPPKNAFMPVNWTSSLGNDDQAFWGMAAMLAAEVKFPDPPADKPGWLELAMATFNTQAAPDRHDELCNGGLHWQISQYNIGYDYKNTIANGCFFNLGARLARYTGNQSYADWAEKTWDWLIGVQYIDEDWNVYDGGYGQRDNCTVVTKSQFSANVAVLIHGAAMMYSHTKEEKWKKAVDGLLDRCIEFFFPKGIMIERPCELEDEMKCNVDQHSFKGYMHRALATVAQLAPHTHDKIYKVLKTSTEAAVKSCLPDGTCGFRWTLGKYDGDVDRGPAGQAMSALAAVMTMLIDVDPSKIGAPVTADTGGTSKGNPDAGSLPGPFDPPPPLTGKDRAGAGVITTVILGTLIGALVWMGLDLWEGEK</sequence>
<dbReference type="InterPro" id="IPR005198">
    <property type="entry name" value="Glyco_hydro_76"/>
</dbReference>
<protein>
    <recommendedName>
        <fullName evidence="4 10">Mannan endo-1,6-alpha-mannosidase</fullName>
        <ecNumber evidence="4 10">3.2.1.101</ecNumber>
    </recommendedName>
</protein>
<keyword evidence="15" id="KW-1185">Reference proteome</keyword>
<reference evidence="14" key="2">
    <citation type="submission" date="2023-05" db="EMBL/GenBank/DDBJ databases">
        <authorList>
            <consortium name="Lawrence Berkeley National Laboratory"/>
            <person name="Steindorff A."/>
            <person name="Hensen N."/>
            <person name="Bonometti L."/>
            <person name="Westerberg I."/>
            <person name="Brannstrom I.O."/>
            <person name="Guillou S."/>
            <person name="Cros-Aarteil S."/>
            <person name="Calhoun S."/>
            <person name="Haridas S."/>
            <person name="Kuo A."/>
            <person name="Mondo S."/>
            <person name="Pangilinan J."/>
            <person name="Riley R."/>
            <person name="Labutti K."/>
            <person name="Andreopoulos B."/>
            <person name="Lipzen A."/>
            <person name="Chen C."/>
            <person name="Yanf M."/>
            <person name="Daum C."/>
            <person name="Ng V."/>
            <person name="Clum A."/>
            <person name="Ohm R."/>
            <person name="Martin F."/>
            <person name="Silar P."/>
            <person name="Natvig D."/>
            <person name="Lalanne C."/>
            <person name="Gautier V."/>
            <person name="Ament-Velasquez S.L."/>
            <person name="Kruys A."/>
            <person name="Hutchinson M.I."/>
            <person name="Powell A.J."/>
            <person name="Barry K."/>
            <person name="Miller A.N."/>
            <person name="Grigoriev I.V."/>
            <person name="Debuchy R."/>
            <person name="Gladieux P."/>
            <person name="Thoren M.H."/>
            <person name="Johannesson H."/>
        </authorList>
    </citation>
    <scope>NUCLEOTIDE SEQUENCE</scope>
    <source>
        <strain evidence="14">PSN293</strain>
    </source>
</reference>
<evidence type="ECO:0000256" key="12">
    <source>
        <dbReference type="SAM" id="Phobius"/>
    </source>
</evidence>
<evidence type="ECO:0000256" key="6">
    <source>
        <dbReference type="ARBA" id="ARBA00022801"/>
    </source>
</evidence>
<evidence type="ECO:0000256" key="1">
    <source>
        <dbReference type="ARBA" id="ARBA00001452"/>
    </source>
</evidence>
<dbReference type="Proteomes" id="UP001301769">
    <property type="component" value="Unassembled WGS sequence"/>
</dbReference>
<evidence type="ECO:0000256" key="7">
    <source>
        <dbReference type="ARBA" id="ARBA00023136"/>
    </source>
</evidence>
<dbReference type="SUPFAM" id="SSF48208">
    <property type="entry name" value="Six-hairpin glycosidases"/>
    <property type="match status" value="1"/>
</dbReference>
<dbReference type="PANTHER" id="PTHR12145:SF36">
    <property type="entry name" value="MANNAN ENDO-1,6-ALPHA-MANNOSIDASE DCW1"/>
    <property type="match status" value="1"/>
</dbReference>
<evidence type="ECO:0000256" key="8">
    <source>
        <dbReference type="ARBA" id="ARBA00023180"/>
    </source>
</evidence>
<comment type="subcellular location">
    <subcellularLocation>
        <location evidence="2">Endomembrane system</location>
    </subcellularLocation>
</comment>
<feature type="signal peptide" evidence="13">
    <location>
        <begin position="1"/>
        <end position="27"/>
    </location>
</feature>
<keyword evidence="9 10" id="KW-0326">Glycosidase</keyword>
<comment type="similarity">
    <text evidence="3 10">Belongs to the glycosyl hydrolase 76 family.</text>
</comment>
<keyword evidence="6 10" id="KW-0378">Hydrolase</keyword>
<dbReference type="PANTHER" id="PTHR12145">
    <property type="entry name" value="MANNAN ENDO-1,6-ALPHA-MANNOSIDASE DCW1"/>
    <property type="match status" value="1"/>
</dbReference>
<dbReference type="InterPro" id="IPR014480">
    <property type="entry name" value="Mannan-1_6-alpha_mannosidase"/>
</dbReference>
<dbReference type="Pfam" id="PF03663">
    <property type="entry name" value="Glyco_hydro_76"/>
    <property type="match status" value="1"/>
</dbReference>
<dbReference type="FunFam" id="1.50.10.20:FF:000006">
    <property type="entry name" value="Mannan endo-1,6-alpha-mannosidase"/>
    <property type="match status" value="1"/>
</dbReference>
<accession>A0AAN6Y878</accession>
<evidence type="ECO:0000256" key="13">
    <source>
        <dbReference type="SAM" id="SignalP"/>
    </source>
</evidence>
<evidence type="ECO:0000256" key="11">
    <source>
        <dbReference type="SAM" id="MobiDB-lite"/>
    </source>
</evidence>
<gene>
    <name evidence="14" type="ORF">QBC37DRAFT_286551</name>
</gene>
<evidence type="ECO:0000256" key="3">
    <source>
        <dbReference type="ARBA" id="ARBA00009699"/>
    </source>
</evidence>
<evidence type="ECO:0000256" key="4">
    <source>
        <dbReference type="ARBA" id="ARBA00012350"/>
    </source>
</evidence>
<evidence type="ECO:0000313" key="14">
    <source>
        <dbReference type="EMBL" id="KAK4213136.1"/>
    </source>
</evidence>
<evidence type="ECO:0000256" key="10">
    <source>
        <dbReference type="PIRNR" id="PIRNR016302"/>
    </source>
</evidence>
<dbReference type="GO" id="GO:0009272">
    <property type="term" value="P:fungal-type cell wall biogenesis"/>
    <property type="evidence" value="ECO:0007669"/>
    <property type="project" value="TreeGrafter"/>
</dbReference>
<dbReference type="AlphaFoldDB" id="A0AAN6Y878"/>
<evidence type="ECO:0000256" key="5">
    <source>
        <dbReference type="ARBA" id="ARBA00022729"/>
    </source>
</evidence>
<keyword evidence="7 12" id="KW-0472">Membrane</keyword>
<proteinExistence type="inferred from homology"/>
<keyword evidence="12" id="KW-0812">Transmembrane</keyword>
<dbReference type="EC" id="3.2.1.101" evidence="4 10"/>
<dbReference type="EMBL" id="MU858114">
    <property type="protein sequence ID" value="KAK4213136.1"/>
    <property type="molecule type" value="Genomic_DNA"/>
</dbReference>
<evidence type="ECO:0000256" key="9">
    <source>
        <dbReference type="ARBA" id="ARBA00023295"/>
    </source>
</evidence>
<keyword evidence="12" id="KW-1133">Transmembrane helix</keyword>
<dbReference type="PIRSF" id="PIRSF016302">
    <property type="entry name" value="Man_a_manosd"/>
    <property type="match status" value="1"/>
</dbReference>
<comment type="catalytic activity">
    <reaction evidence="1 10">
        <text>Random hydrolysis of (1-&gt;6)-alpha-D-mannosidic linkages in unbranched (1-&gt;6)-mannans.</text>
        <dbReference type="EC" id="3.2.1.101"/>
    </reaction>
</comment>